<dbReference type="OrthoDB" id="5795846at2"/>
<dbReference type="EMBL" id="WOCD01000005">
    <property type="protein sequence ID" value="MUH73700.1"/>
    <property type="molecule type" value="Genomic_DNA"/>
</dbReference>
<evidence type="ECO:0000313" key="2">
    <source>
        <dbReference type="Proteomes" id="UP000439994"/>
    </source>
</evidence>
<gene>
    <name evidence="1" type="ORF">GNP35_15105</name>
</gene>
<sequence length="150" mass="17763">MTNLIEPAELWHFSITSYQQDELQNELLSWQNSYDGNVNMALFCLYCDDLSIQISDTELDLLHNQISVFSRKFTQTIRVSRETFKQQKAQIHKYEDIRHHLLEAELLFEQQEQSLLCDMMNRDAAEYQSNIAAPHNWARYQSLLKRSSES</sequence>
<reference evidence="1 2" key="1">
    <citation type="submission" date="2019-11" db="EMBL/GenBank/DDBJ databases">
        <title>P. haliotis isolates from Z. marina roots.</title>
        <authorList>
            <person name="Cohen M."/>
            <person name="Jospin G."/>
            <person name="Eisen J.A."/>
            <person name="Coil D.A."/>
        </authorList>
    </citation>
    <scope>NUCLEOTIDE SEQUENCE [LARGE SCALE GENOMIC DNA]</scope>
    <source>
        <strain evidence="1 2">UCD-MCMsp1aY</strain>
    </source>
</reference>
<protein>
    <submittedName>
        <fullName evidence="1">TIGR02444 family protein</fullName>
    </submittedName>
</protein>
<comment type="caution">
    <text evidence="1">The sequence shown here is derived from an EMBL/GenBank/DDBJ whole genome shotgun (WGS) entry which is preliminary data.</text>
</comment>
<dbReference type="NCBIfam" id="TIGR02444">
    <property type="entry name" value="TIGR02444 family protein"/>
    <property type="match status" value="1"/>
</dbReference>
<organism evidence="1 2">
    <name type="scientific">Psychrosphaera haliotis</name>
    <dbReference type="NCBI Taxonomy" id="555083"/>
    <lineage>
        <taxon>Bacteria</taxon>
        <taxon>Pseudomonadati</taxon>
        <taxon>Pseudomonadota</taxon>
        <taxon>Gammaproteobacteria</taxon>
        <taxon>Alteromonadales</taxon>
        <taxon>Pseudoalteromonadaceae</taxon>
        <taxon>Psychrosphaera</taxon>
    </lineage>
</organism>
<evidence type="ECO:0000313" key="1">
    <source>
        <dbReference type="EMBL" id="MUH73700.1"/>
    </source>
</evidence>
<dbReference type="InterPro" id="IPR012659">
    <property type="entry name" value="CHP02444"/>
</dbReference>
<dbReference type="RefSeq" id="WP_155697103.1">
    <property type="nucleotide sequence ID" value="NZ_BAAAFQ010000010.1"/>
</dbReference>
<keyword evidence="2" id="KW-1185">Reference proteome</keyword>
<dbReference type="AlphaFoldDB" id="A0A6N8FFE3"/>
<dbReference type="Pfam" id="PF09523">
    <property type="entry name" value="DUF2390"/>
    <property type="match status" value="1"/>
</dbReference>
<dbReference type="Proteomes" id="UP000439994">
    <property type="component" value="Unassembled WGS sequence"/>
</dbReference>
<name>A0A6N8FFE3_9GAMM</name>
<proteinExistence type="predicted"/>
<accession>A0A6N8FFE3</accession>